<keyword evidence="5" id="KW-1185">Reference proteome</keyword>
<dbReference type="PANTHER" id="PTHR32305:SF17">
    <property type="entry name" value="TRNA NUCLEASE WAPA"/>
    <property type="match status" value="1"/>
</dbReference>
<feature type="region of interest" description="Disordered" evidence="2">
    <location>
        <begin position="362"/>
        <end position="386"/>
    </location>
</feature>
<dbReference type="NCBIfam" id="TIGR03696">
    <property type="entry name" value="Rhs_assc_core"/>
    <property type="match status" value="1"/>
</dbReference>
<evidence type="ECO:0000313" key="4">
    <source>
        <dbReference type="EMBL" id="WUG94729.1"/>
    </source>
</evidence>
<organism evidence="4 5">
    <name type="scientific">Streptomyces violaceus</name>
    <name type="common">Streptomyces venezuelae</name>
    <dbReference type="NCBI Taxonomy" id="1936"/>
    <lineage>
        <taxon>Bacteria</taxon>
        <taxon>Bacillati</taxon>
        <taxon>Actinomycetota</taxon>
        <taxon>Actinomycetes</taxon>
        <taxon>Kitasatosporales</taxon>
        <taxon>Streptomycetaceae</taxon>
        <taxon>Streptomyces</taxon>
    </lineage>
</organism>
<keyword evidence="1" id="KW-0677">Repeat</keyword>
<evidence type="ECO:0000259" key="3">
    <source>
        <dbReference type="Pfam" id="PF25023"/>
    </source>
</evidence>
<dbReference type="InterPro" id="IPR022385">
    <property type="entry name" value="Rhs_assc_core"/>
</dbReference>
<proteinExistence type="predicted"/>
<evidence type="ECO:0000313" key="5">
    <source>
        <dbReference type="Proteomes" id="UP001341259"/>
    </source>
</evidence>
<dbReference type="InterPro" id="IPR050708">
    <property type="entry name" value="T6SS_VgrG/RHS"/>
</dbReference>
<reference evidence="4 5" key="1">
    <citation type="submission" date="2022-10" db="EMBL/GenBank/DDBJ databases">
        <title>The complete genomes of actinobacterial strains from the NBC collection.</title>
        <authorList>
            <person name="Joergensen T.S."/>
            <person name="Alvarez Arevalo M."/>
            <person name="Sterndorff E.B."/>
            <person name="Faurdal D."/>
            <person name="Vuksanovic O."/>
            <person name="Mourched A.-S."/>
            <person name="Charusanti P."/>
            <person name="Shaw S."/>
            <person name="Blin K."/>
            <person name="Weber T."/>
        </authorList>
    </citation>
    <scope>NUCLEOTIDE SEQUENCE [LARGE SCALE GENOMIC DNA]</scope>
    <source>
        <strain evidence="4 5">NBC_00456</strain>
    </source>
</reference>
<name>A0ABZ1NTI5_STRVL</name>
<dbReference type="PANTHER" id="PTHR32305">
    <property type="match status" value="1"/>
</dbReference>
<protein>
    <submittedName>
        <fullName evidence="4">RHS repeat-associated core domain-containing protein</fullName>
    </submittedName>
</protein>
<dbReference type="Gene3D" id="2.180.10.10">
    <property type="entry name" value="RHS repeat-associated core"/>
    <property type="match status" value="1"/>
</dbReference>
<sequence length="645" mass="68349">MFSRPVRTEYGTLGKKVYNTRVYDEFTGRLTRQTTDRDLAPQRIDDTTYSYDDAGNVTNITTASGQDAGKAVDTQCFANDPLGRLTEAWTAKTDCSAQPSATTVGGPDAYWQTFTYDAVGNRVKQVDHGTGALAGSDATTTYTHNDPKTGLPHAVQSATVTGGPHNGQKSTFGYDKAGNTTKRAIGTREQSMTWDAEGHLATLTEDGRTTGYQYDADGDRLITKDADGTQTLTLPGDNELKVKANGTKEGVRYYTHEGETVAVRTSSGFSFLIPDQQGTAMAAIAMTTLAVTRRKQLPFGGIRSQQAESLPGTRGFVGGTNDPTGLVHLGAREYDPALGRFLSVDPVIDLDDPAQMNAYSYAHNNPVTKSDPSGLRPDGPAGGASYNDERWAADRGMTASWTKKNGKWVWKQTPKKDTASRKKYAAYRANPTTYKVYSSNYYKAKAAAQLKQAQARAKAQAIARAKAAEAERRKKDGIFGSIMGGVSKAWNNTGGKVVSGITDGASAVGQFTKDHWRGIAQAGVIIVGTVAVVVCTAATAGVCAGAGGIIMTAAIGASQGIATYGLSGGSHSTKGYLQAGVIGGGTAGGATAMAKAGMLMSRTGPYHTVSTMVSAAWRNGGRFWKGGEYGRQVHNHMRFGTKWAE</sequence>
<feature type="domain" description="Teneurin-like YD-shell" evidence="3">
    <location>
        <begin position="170"/>
        <end position="367"/>
    </location>
</feature>
<evidence type="ECO:0000256" key="1">
    <source>
        <dbReference type="ARBA" id="ARBA00022737"/>
    </source>
</evidence>
<feature type="region of interest" description="Disordered" evidence="2">
    <location>
        <begin position="131"/>
        <end position="180"/>
    </location>
</feature>
<accession>A0ABZ1NTI5</accession>
<dbReference type="Proteomes" id="UP001341259">
    <property type="component" value="Chromosome"/>
</dbReference>
<feature type="compositionally biased region" description="Polar residues" evidence="2">
    <location>
        <begin position="362"/>
        <end position="371"/>
    </location>
</feature>
<dbReference type="RefSeq" id="WP_328339499.1">
    <property type="nucleotide sequence ID" value="NZ_CP107906.1"/>
</dbReference>
<dbReference type="Pfam" id="PF25023">
    <property type="entry name" value="TEN_YD-shell"/>
    <property type="match status" value="1"/>
</dbReference>
<dbReference type="InterPro" id="IPR056823">
    <property type="entry name" value="TEN-like_YD-shell"/>
</dbReference>
<gene>
    <name evidence="4" type="ORF">OHB29_17660</name>
</gene>
<dbReference type="NCBIfam" id="TIGR01643">
    <property type="entry name" value="YD_repeat_2x"/>
    <property type="match status" value="1"/>
</dbReference>
<dbReference type="InterPro" id="IPR006530">
    <property type="entry name" value="YD"/>
</dbReference>
<evidence type="ECO:0000256" key="2">
    <source>
        <dbReference type="SAM" id="MobiDB-lite"/>
    </source>
</evidence>
<dbReference type="EMBL" id="CP107906">
    <property type="protein sequence ID" value="WUG94729.1"/>
    <property type="molecule type" value="Genomic_DNA"/>
</dbReference>